<dbReference type="EMBL" id="SRLO01003637">
    <property type="protein sequence ID" value="TNN31261.1"/>
    <property type="molecule type" value="Genomic_DNA"/>
</dbReference>
<name>A0A4Z2ERP8_9TELE</name>
<sequence length="87" mass="9265">MLSPPGLAALVSANFLSDTSCRSLPVGHFLSVTSCPPQLGWKVLARSSSSDISFWSSSGELRVRASGRWADAGFRSAATRMEVNGDY</sequence>
<organism evidence="1 2">
    <name type="scientific">Liparis tanakae</name>
    <name type="common">Tanaka's snailfish</name>
    <dbReference type="NCBI Taxonomy" id="230148"/>
    <lineage>
        <taxon>Eukaryota</taxon>
        <taxon>Metazoa</taxon>
        <taxon>Chordata</taxon>
        <taxon>Craniata</taxon>
        <taxon>Vertebrata</taxon>
        <taxon>Euteleostomi</taxon>
        <taxon>Actinopterygii</taxon>
        <taxon>Neopterygii</taxon>
        <taxon>Teleostei</taxon>
        <taxon>Neoteleostei</taxon>
        <taxon>Acanthomorphata</taxon>
        <taxon>Eupercaria</taxon>
        <taxon>Perciformes</taxon>
        <taxon>Cottioidei</taxon>
        <taxon>Cottales</taxon>
        <taxon>Liparidae</taxon>
        <taxon>Liparis</taxon>
    </lineage>
</organism>
<proteinExistence type="predicted"/>
<accession>A0A4Z2ERP8</accession>
<keyword evidence="2" id="KW-1185">Reference proteome</keyword>
<dbReference type="AlphaFoldDB" id="A0A4Z2ERP8"/>
<protein>
    <submittedName>
        <fullName evidence="1">Uncharacterized protein</fullName>
    </submittedName>
</protein>
<dbReference type="Proteomes" id="UP000314294">
    <property type="component" value="Unassembled WGS sequence"/>
</dbReference>
<evidence type="ECO:0000313" key="1">
    <source>
        <dbReference type="EMBL" id="TNN31261.1"/>
    </source>
</evidence>
<gene>
    <name evidence="1" type="ORF">EYF80_058586</name>
</gene>
<evidence type="ECO:0000313" key="2">
    <source>
        <dbReference type="Proteomes" id="UP000314294"/>
    </source>
</evidence>
<comment type="caution">
    <text evidence="1">The sequence shown here is derived from an EMBL/GenBank/DDBJ whole genome shotgun (WGS) entry which is preliminary data.</text>
</comment>
<reference evidence="1 2" key="1">
    <citation type="submission" date="2019-03" db="EMBL/GenBank/DDBJ databases">
        <title>First draft genome of Liparis tanakae, snailfish: a comprehensive survey of snailfish specific genes.</title>
        <authorList>
            <person name="Kim W."/>
            <person name="Song I."/>
            <person name="Jeong J.-H."/>
            <person name="Kim D."/>
            <person name="Kim S."/>
            <person name="Ryu S."/>
            <person name="Song J.Y."/>
            <person name="Lee S.K."/>
        </authorList>
    </citation>
    <scope>NUCLEOTIDE SEQUENCE [LARGE SCALE GENOMIC DNA]</scope>
    <source>
        <tissue evidence="1">Muscle</tissue>
    </source>
</reference>